<name>A0ABT9UQM4_9FIRM</name>
<sequence length="427" mass="48589">MHKIFTLENGLRVVTEKLDGVNSVSVGVMIQNGSRNETLELNGISHFIEHMFFKGTYKRNAKEIAEEIENVGGQINAFTSKEATCYYIKTLSTHIDLSLDVLSDMLLNSKFDENDMEKEKGVVIEEINMNEDNPEEVLDDIHSKASFEENSLSYPILGTIDKIKNLKREDIINFIEEKYTPYNSVISICGKFNEEEVIKLIEGFFGKWESKKVYKPKYEPSIIKSNSVFSKKEIEQLHIALGLQGLPFDDDKGYALVLLNNIFGGGASSILFQKVREELGLCYSIYSYIQPFQKAGLINIYVGLSKEYADKALNVIKRELEEFSKNGITEEQLKINKEKIKANYILGLESTSSKMFANAKSLLLRNKIRTQEEVIEKIDNISKEDIDYVLKNCFGKGVINTAYVGSEINKDYLDSCIYKSIEAYDNK</sequence>
<evidence type="ECO:0000256" key="1">
    <source>
        <dbReference type="ARBA" id="ARBA00007261"/>
    </source>
</evidence>
<evidence type="ECO:0000259" key="3">
    <source>
        <dbReference type="Pfam" id="PF00675"/>
    </source>
</evidence>
<gene>
    <name evidence="5" type="ORF">J2S18_000890</name>
</gene>
<evidence type="ECO:0000259" key="4">
    <source>
        <dbReference type="Pfam" id="PF05193"/>
    </source>
</evidence>
<dbReference type="InterPro" id="IPR007863">
    <property type="entry name" value="Peptidase_M16_C"/>
</dbReference>
<dbReference type="SUPFAM" id="SSF63411">
    <property type="entry name" value="LuxS/MPP-like metallohydrolase"/>
    <property type="match status" value="2"/>
</dbReference>
<feature type="domain" description="Peptidase M16 N-terminal" evidence="3">
    <location>
        <begin position="12"/>
        <end position="159"/>
    </location>
</feature>
<accession>A0ABT9UQM4</accession>
<proteinExistence type="inferred from homology"/>
<dbReference type="InterPro" id="IPR001431">
    <property type="entry name" value="Pept_M16_Zn_BS"/>
</dbReference>
<dbReference type="PROSITE" id="PS00143">
    <property type="entry name" value="INSULINASE"/>
    <property type="match status" value="1"/>
</dbReference>
<keyword evidence="6" id="KW-1185">Reference proteome</keyword>
<feature type="domain" description="Peptidase M16 C-terminal" evidence="4">
    <location>
        <begin position="166"/>
        <end position="338"/>
    </location>
</feature>
<protein>
    <submittedName>
        <fullName evidence="5">Zn-dependent peptidase</fullName>
    </submittedName>
</protein>
<dbReference type="EMBL" id="JAUSUF010000002">
    <property type="protein sequence ID" value="MDQ0148960.1"/>
    <property type="molecule type" value="Genomic_DNA"/>
</dbReference>
<reference evidence="5 6" key="1">
    <citation type="submission" date="2023-07" db="EMBL/GenBank/DDBJ databases">
        <title>Genomic Encyclopedia of Type Strains, Phase IV (KMG-IV): sequencing the most valuable type-strain genomes for metagenomic binning, comparative biology and taxonomic classification.</title>
        <authorList>
            <person name="Goeker M."/>
        </authorList>
    </citation>
    <scope>NUCLEOTIDE SEQUENCE [LARGE SCALE GENOMIC DNA]</scope>
    <source>
        <strain evidence="5 6">DSM 20694</strain>
    </source>
</reference>
<comment type="caution">
    <text evidence="5">The sequence shown here is derived from an EMBL/GenBank/DDBJ whole genome shotgun (WGS) entry which is preliminary data.</text>
</comment>
<dbReference type="Pfam" id="PF00675">
    <property type="entry name" value="Peptidase_M16"/>
    <property type="match status" value="1"/>
</dbReference>
<dbReference type="InterPro" id="IPR011249">
    <property type="entry name" value="Metalloenz_LuxS/M16"/>
</dbReference>
<dbReference type="Pfam" id="PF05193">
    <property type="entry name" value="Peptidase_M16_C"/>
    <property type="match status" value="1"/>
</dbReference>
<dbReference type="Proteomes" id="UP001228504">
    <property type="component" value="Unassembled WGS sequence"/>
</dbReference>
<dbReference type="InterPro" id="IPR011765">
    <property type="entry name" value="Pept_M16_N"/>
</dbReference>
<evidence type="ECO:0000256" key="2">
    <source>
        <dbReference type="RuleBase" id="RU004447"/>
    </source>
</evidence>
<organism evidence="5 6">
    <name type="scientific">Eubacterium multiforme</name>
    <dbReference type="NCBI Taxonomy" id="83339"/>
    <lineage>
        <taxon>Bacteria</taxon>
        <taxon>Bacillati</taxon>
        <taxon>Bacillota</taxon>
        <taxon>Clostridia</taxon>
        <taxon>Eubacteriales</taxon>
        <taxon>Eubacteriaceae</taxon>
        <taxon>Eubacterium</taxon>
    </lineage>
</organism>
<dbReference type="PANTHER" id="PTHR11851">
    <property type="entry name" value="METALLOPROTEASE"/>
    <property type="match status" value="1"/>
</dbReference>
<evidence type="ECO:0000313" key="6">
    <source>
        <dbReference type="Proteomes" id="UP001228504"/>
    </source>
</evidence>
<dbReference type="Gene3D" id="3.30.830.10">
    <property type="entry name" value="Metalloenzyme, LuxS/M16 peptidase-like"/>
    <property type="match status" value="2"/>
</dbReference>
<dbReference type="PANTHER" id="PTHR11851:SF49">
    <property type="entry name" value="MITOCHONDRIAL-PROCESSING PEPTIDASE SUBUNIT ALPHA"/>
    <property type="match status" value="1"/>
</dbReference>
<dbReference type="InterPro" id="IPR050361">
    <property type="entry name" value="MPP/UQCRC_Complex"/>
</dbReference>
<comment type="similarity">
    <text evidence="1 2">Belongs to the peptidase M16 family.</text>
</comment>
<evidence type="ECO:0000313" key="5">
    <source>
        <dbReference type="EMBL" id="MDQ0148960.1"/>
    </source>
</evidence>
<dbReference type="RefSeq" id="WP_307483738.1">
    <property type="nucleotide sequence ID" value="NZ_JAUSUF010000002.1"/>
</dbReference>